<evidence type="ECO:0000256" key="2">
    <source>
        <dbReference type="ARBA" id="ARBA00023125"/>
    </source>
</evidence>
<evidence type="ECO:0000256" key="3">
    <source>
        <dbReference type="ARBA" id="ARBA00023163"/>
    </source>
</evidence>
<dbReference type="AlphaFoldDB" id="A0A9D1E846"/>
<name>A0A9D1E846_9FIRM</name>
<dbReference type="Proteomes" id="UP000823912">
    <property type="component" value="Unassembled WGS sequence"/>
</dbReference>
<organism evidence="5 6">
    <name type="scientific">Candidatus Pullilachnospira gallistercoris</name>
    <dbReference type="NCBI Taxonomy" id="2840911"/>
    <lineage>
        <taxon>Bacteria</taxon>
        <taxon>Bacillati</taxon>
        <taxon>Bacillota</taxon>
        <taxon>Clostridia</taxon>
        <taxon>Lachnospirales</taxon>
        <taxon>Lachnospiraceae</taxon>
        <taxon>Lachnospiraceae incertae sedis</taxon>
        <taxon>Candidatus Pullilachnospira</taxon>
    </lineage>
</organism>
<dbReference type="InterPro" id="IPR018356">
    <property type="entry name" value="Tscrpt_reg_HTH_DeoR_CS"/>
</dbReference>
<accession>A0A9D1E846</accession>
<comment type="caution">
    <text evidence="5">The sequence shown here is derived from an EMBL/GenBank/DDBJ whole genome shotgun (WGS) entry which is preliminary data.</text>
</comment>
<proteinExistence type="predicted"/>
<dbReference type="SUPFAM" id="SSF46785">
    <property type="entry name" value="Winged helix' DNA-binding domain"/>
    <property type="match status" value="1"/>
</dbReference>
<dbReference type="Pfam" id="PF08220">
    <property type="entry name" value="HTH_DeoR"/>
    <property type="match status" value="1"/>
</dbReference>
<dbReference type="SUPFAM" id="SSF100950">
    <property type="entry name" value="NagB/RpiA/CoA transferase-like"/>
    <property type="match status" value="1"/>
</dbReference>
<evidence type="ECO:0000259" key="4">
    <source>
        <dbReference type="PROSITE" id="PS51000"/>
    </source>
</evidence>
<dbReference type="InterPro" id="IPR050313">
    <property type="entry name" value="Carb_Metab_HTH_regulators"/>
</dbReference>
<dbReference type="GO" id="GO:0003700">
    <property type="term" value="F:DNA-binding transcription factor activity"/>
    <property type="evidence" value="ECO:0007669"/>
    <property type="project" value="InterPro"/>
</dbReference>
<evidence type="ECO:0000313" key="6">
    <source>
        <dbReference type="Proteomes" id="UP000823912"/>
    </source>
</evidence>
<dbReference type="InterPro" id="IPR014036">
    <property type="entry name" value="DeoR-like_C"/>
</dbReference>
<keyword evidence="3" id="KW-0804">Transcription</keyword>
<dbReference type="PROSITE" id="PS51000">
    <property type="entry name" value="HTH_DEOR_2"/>
    <property type="match status" value="1"/>
</dbReference>
<dbReference type="EMBL" id="DVHM01000032">
    <property type="protein sequence ID" value="HIR70013.1"/>
    <property type="molecule type" value="Genomic_DNA"/>
</dbReference>
<dbReference type="SMART" id="SM00420">
    <property type="entry name" value="HTH_DEOR"/>
    <property type="match status" value="1"/>
</dbReference>
<reference evidence="5" key="1">
    <citation type="submission" date="2020-10" db="EMBL/GenBank/DDBJ databases">
        <authorList>
            <person name="Gilroy R."/>
        </authorList>
    </citation>
    <scope>NUCLEOTIDE SEQUENCE</scope>
    <source>
        <strain evidence="5">ChiSjej5B23-6657</strain>
    </source>
</reference>
<dbReference type="PANTHER" id="PTHR30363">
    <property type="entry name" value="HTH-TYPE TRANSCRIPTIONAL REGULATOR SRLR-RELATED"/>
    <property type="match status" value="1"/>
</dbReference>
<dbReference type="InterPro" id="IPR036390">
    <property type="entry name" value="WH_DNA-bd_sf"/>
</dbReference>
<dbReference type="GO" id="GO:0003677">
    <property type="term" value="F:DNA binding"/>
    <property type="evidence" value="ECO:0007669"/>
    <property type="project" value="UniProtKB-KW"/>
</dbReference>
<keyword evidence="1" id="KW-0805">Transcription regulation</keyword>
<reference evidence="5" key="2">
    <citation type="journal article" date="2021" name="PeerJ">
        <title>Extensive microbial diversity within the chicken gut microbiome revealed by metagenomics and culture.</title>
        <authorList>
            <person name="Gilroy R."/>
            <person name="Ravi A."/>
            <person name="Getino M."/>
            <person name="Pursley I."/>
            <person name="Horton D.L."/>
            <person name="Alikhan N.F."/>
            <person name="Baker D."/>
            <person name="Gharbi K."/>
            <person name="Hall N."/>
            <person name="Watson M."/>
            <person name="Adriaenssens E.M."/>
            <person name="Foster-Nyarko E."/>
            <person name="Jarju S."/>
            <person name="Secka A."/>
            <person name="Antonio M."/>
            <person name="Oren A."/>
            <person name="Chaudhuri R.R."/>
            <person name="La Ragione R."/>
            <person name="Hildebrand F."/>
            <person name="Pallen M.J."/>
        </authorList>
    </citation>
    <scope>NUCLEOTIDE SEQUENCE</scope>
    <source>
        <strain evidence="5">ChiSjej5B23-6657</strain>
    </source>
</reference>
<dbReference type="PANTHER" id="PTHR30363:SF44">
    <property type="entry name" value="AGA OPERON TRANSCRIPTIONAL REPRESSOR-RELATED"/>
    <property type="match status" value="1"/>
</dbReference>
<dbReference type="PRINTS" id="PR00037">
    <property type="entry name" value="HTHLACR"/>
</dbReference>
<feature type="domain" description="HTH deoR-type" evidence="4">
    <location>
        <begin position="3"/>
        <end position="58"/>
    </location>
</feature>
<protein>
    <submittedName>
        <fullName evidence="5">DeoR/GlpR transcriptional regulator</fullName>
    </submittedName>
</protein>
<dbReference type="Pfam" id="PF00455">
    <property type="entry name" value="DeoRC"/>
    <property type="match status" value="1"/>
</dbReference>
<dbReference type="InterPro" id="IPR037171">
    <property type="entry name" value="NagB/RpiA_transferase-like"/>
</dbReference>
<dbReference type="InterPro" id="IPR001034">
    <property type="entry name" value="DeoR_HTH"/>
</dbReference>
<gene>
    <name evidence="5" type="ORF">IAA55_01885</name>
</gene>
<dbReference type="Gene3D" id="1.10.10.10">
    <property type="entry name" value="Winged helix-like DNA-binding domain superfamily/Winged helix DNA-binding domain"/>
    <property type="match status" value="1"/>
</dbReference>
<sequence length="265" mass="30008">MLAIERRKLILEQLHREKRVVVSELSRKFSVSEETIRRDLDKFEKDDLVTKSYGGAVLKEDVGAEMPFKDRKKRNMLGKRVIGDILSEIIRDGDHILLDPSTTALSIVKALRSEGKKDLTIITNSLEVLVECAEDSDWEVISTGGILQAEKYALVGPKAIAGIESFHADKAIISCKGFDMDKGLTDINDMFSQVKQTMLKNATRRILAVDYTKFDQIGFSRICGAEDIDMVVTDVQPSDAWARYMKDKEVVCFYGDEDQRYRICQ</sequence>
<dbReference type="InterPro" id="IPR036388">
    <property type="entry name" value="WH-like_DNA-bd_sf"/>
</dbReference>
<evidence type="ECO:0000256" key="1">
    <source>
        <dbReference type="ARBA" id="ARBA00023015"/>
    </source>
</evidence>
<dbReference type="PROSITE" id="PS00894">
    <property type="entry name" value="HTH_DEOR_1"/>
    <property type="match status" value="1"/>
</dbReference>
<evidence type="ECO:0000313" key="5">
    <source>
        <dbReference type="EMBL" id="HIR70013.1"/>
    </source>
</evidence>
<keyword evidence="2" id="KW-0238">DNA-binding</keyword>
<dbReference type="SMART" id="SM01134">
    <property type="entry name" value="DeoRC"/>
    <property type="match status" value="1"/>
</dbReference>